<protein>
    <submittedName>
        <fullName evidence="8">TetR/AcrR family transcriptional regulator</fullName>
    </submittedName>
</protein>
<dbReference type="Pfam" id="PF00440">
    <property type="entry name" value="TetR_N"/>
    <property type="match status" value="1"/>
</dbReference>
<comment type="caution">
    <text evidence="8">The sequence shown here is derived from an EMBL/GenBank/DDBJ whole genome shotgun (WGS) entry which is preliminary data.</text>
</comment>
<evidence type="ECO:0000313" key="8">
    <source>
        <dbReference type="EMBL" id="PMS31256.1"/>
    </source>
</evidence>
<dbReference type="InterPro" id="IPR023772">
    <property type="entry name" value="DNA-bd_HTH_TetR-type_CS"/>
</dbReference>
<organism evidence="8 9">
    <name type="scientific">Trinickia symbiotica</name>
    <dbReference type="NCBI Taxonomy" id="863227"/>
    <lineage>
        <taxon>Bacteria</taxon>
        <taxon>Pseudomonadati</taxon>
        <taxon>Pseudomonadota</taxon>
        <taxon>Betaproteobacteria</taxon>
        <taxon>Burkholderiales</taxon>
        <taxon>Burkholderiaceae</taxon>
        <taxon>Trinickia</taxon>
    </lineage>
</organism>
<sequence length="230" mass="25328">MPNSTDAMPKTKALKHSAVRAGRPPSELAGEVDERILDAAHQVFMERGFHGASIDEIARLAHAGKPTIYARFETKEALFVAVGLRGAARFSAHFGKYATTGTTLEARLVCLGREMLERLLEDEVIDFMRLAAAEARRVPELAHFSRDARERGASAAREALLDAASVKDVRRFPAFGPDHIETTTRFYIDLVVDPLFMRALVGEGLKTLRAQIDNHVQHSVAFFLAGCRSA</sequence>
<dbReference type="InterPro" id="IPR050109">
    <property type="entry name" value="HTH-type_TetR-like_transc_reg"/>
</dbReference>
<dbReference type="Proteomes" id="UP000235777">
    <property type="component" value="Unassembled WGS sequence"/>
</dbReference>
<dbReference type="InterPro" id="IPR009057">
    <property type="entry name" value="Homeodomain-like_sf"/>
</dbReference>
<evidence type="ECO:0000256" key="4">
    <source>
        <dbReference type="ARBA" id="ARBA00023163"/>
    </source>
</evidence>
<dbReference type="Gene3D" id="1.10.10.60">
    <property type="entry name" value="Homeodomain-like"/>
    <property type="match status" value="1"/>
</dbReference>
<dbReference type="AlphaFoldDB" id="A0A2N7WP94"/>
<dbReference type="SUPFAM" id="SSF46689">
    <property type="entry name" value="Homeodomain-like"/>
    <property type="match status" value="1"/>
</dbReference>
<dbReference type="PRINTS" id="PR00455">
    <property type="entry name" value="HTHTETR"/>
</dbReference>
<keyword evidence="1" id="KW-0678">Repressor</keyword>
<evidence type="ECO:0000313" key="9">
    <source>
        <dbReference type="Proteomes" id="UP000235777"/>
    </source>
</evidence>
<dbReference type="Gene3D" id="1.10.357.10">
    <property type="entry name" value="Tetracycline Repressor, domain 2"/>
    <property type="match status" value="1"/>
</dbReference>
<evidence type="ECO:0000256" key="5">
    <source>
        <dbReference type="PROSITE-ProRule" id="PRU00335"/>
    </source>
</evidence>
<reference evidence="8 9" key="1">
    <citation type="submission" date="2018-01" db="EMBL/GenBank/DDBJ databases">
        <title>Whole genome analyses suggest that Burkholderia sensu lato contains two further novel genera in the rhizoxinica-symbiotica group Mycetohabitans gen. nov., and Trinickia gen. nov.: implications for the evolution of diazotrophy and nodulation in the Burkholderiaceae.</title>
        <authorList>
            <person name="Estrada-de los Santos P."/>
            <person name="Palmer M."/>
            <person name="Chavez-Ramirez B."/>
            <person name="Beukes C."/>
            <person name="Steenkamp E.T."/>
            <person name="Hirsch A.M."/>
            <person name="Manyaka P."/>
            <person name="Maluk M."/>
            <person name="Lafos M."/>
            <person name="Crook M."/>
            <person name="Gross E."/>
            <person name="Simon M.F."/>
            <person name="Bueno dos Reis Junior F."/>
            <person name="Poole P.S."/>
            <person name="Venter S.N."/>
            <person name="James E.K."/>
        </authorList>
    </citation>
    <scope>NUCLEOTIDE SEQUENCE [LARGE SCALE GENOMIC DNA]</scope>
    <source>
        <strain evidence="8 9">JPY 581</strain>
    </source>
</reference>
<evidence type="ECO:0000259" key="7">
    <source>
        <dbReference type="PROSITE" id="PS50977"/>
    </source>
</evidence>
<proteinExistence type="predicted"/>
<name>A0A2N7WP94_9BURK</name>
<feature type="region of interest" description="Disordered" evidence="6">
    <location>
        <begin position="1"/>
        <end position="25"/>
    </location>
</feature>
<dbReference type="GO" id="GO:0000976">
    <property type="term" value="F:transcription cis-regulatory region binding"/>
    <property type="evidence" value="ECO:0007669"/>
    <property type="project" value="TreeGrafter"/>
</dbReference>
<feature type="DNA-binding region" description="H-T-H motif" evidence="5">
    <location>
        <begin position="53"/>
        <end position="72"/>
    </location>
</feature>
<keyword evidence="4" id="KW-0804">Transcription</keyword>
<dbReference type="InterPro" id="IPR039536">
    <property type="entry name" value="TetR_C_Proteobacteria"/>
</dbReference>
<dbReference type="FunFam" id="1.10.10.60:FF:000141">
    <property type="entry name" value="TetR family transcriptional regulator"/>
    <property type="match status" value="1"/>
</dbReference>
<evidence type="ECO:0000256" key="2">
    <source>
        <dbReference type="ARBA" id="ARBA00023015"/>
    </source>
</evidence>
<dbReference type="PANTHER" id="PTHR30055:SF146">
    <property type="entry name" value="HTH-TYPE TRANSCRIPTIONAL DUAL REGULATOR CECR"/>
    <property type="match status" value="1"/>
</dbReference>
<keyword evidence="3 5" id="KW-0238">DNA-binding</keyword>
<dbReference type="PROSITE" id="PS01081">
    <property type="entry name" value="HTH_TETR_1"/>
    <property type="match status" value="1"/>
</dbReference>
<dbReference type="EMBL" id="PNYC01000026">
    <property type="protein sequence ID" value="PMS31256.1"/>
    <property type="molecule type" value="Genomic_DNA"/>
</dbReference>
<evidence type="ECO:0000256" key="6">
    <source>
        <dbReference type="SAM" id="MobiDB-lite"/>
    </source>
</evidence>
<feature type="domain" description="HTH tetR-type" evidence="7">
    <location>
        <begin position="30"/>
        <end position="90"/>
    </location>
</feature>
<keyword evidence="9" id="KW-1185">Reference proteome</keyword>
<dbReference type="PANTHER" id="PTHR30055">
    <property type="entry name" value="HTH-TYPE TRANSCRIPTIONAL REGULATOR RUTR"/>
    <property type="match status" value="1"/>
</dbReference>
<keyword evidence="2" id="KW-0805">Transcription regulation</keyword>
<evidence type="ECO:0000256" key="3">
    <source>
        <dbReference type="ARBA" id="ARBA00023125"/>
    </source>
</evidence>
<accession>A0A2N7WP94</accession>
<dbReference type="InterPro" id="IPR001647">
    <property type="entry name" value="HTH_TetR"/>
</dbReference>
<dbReference type="Pfam" id="PF14246">
    <property type="entry name" value="TetR_C_7"/>
    <property type="match status" value="1"/>
</dbReference>
<dbReference type="PROSITE" id="PS50977">
    <property type="entry name" value="HTH_TETR_2"/>
    <property type="match status" value="1"/>
</dbReference>
<evidence type="ECO:0000256" key="1">
    <source>
        <dbReference type="ARBA" id="ARBA00022491"/>
    </source>
</evidence>
<dbReference type="GO" id="GO:0003700">
    <property type="term" value="F:DNA-binding transcription factor activity"/>
    <property type="evidence" value="ECO:0007669"/>
    <property type="project" value="TreeGrafter"/>
</dbReference>
<gene>
    <name evidence="8" type="ORF">C0Z20_28265</name>
</gene>